<name>A0A7D7LMV0_9FLAO</name>
<evidence type="ECO:0000313" key="4">
    <source>
        <dbReference type="Proteomes" id="UP000515349"/>
    </source>
</evidence>
<proteinExistence type="predicted"/>
<evidence type="ECO:0000313" key="3">
    <source>
        <dbReference type="EMBL" id="QMS98759.1"/>
    </source>
</evidence>
<dbReference type="Proteomes" id="UP000539710">
    <property type="component" value="Unassembled WGS sequence"/>
</dbReference>
<reference evidence="3 4" key="1">
    <citation type="submission" date="2020-07" db="EMBL/GenBank/DDBJ databases">
        <title>Chryseobacterium sp.cx-624.</title>
        <authorList>
            <person name="Yang C."/>
        </authorList>
    </citation>
    <scope>NUCLEOTIDE SEQUENCE [LARGE SCALE GENOMIC DNA]</scope>
    <source>
        <strain evidence="3">Cx-624</strain>
        <strain evidence="4">cx-624</strain>
    </source>
</reference>
<evidence type="ECO:0000313" key="2">
    <source>
        <dbReference type="EMBL" id="MBA5245840.1"/>
    </source>
</evidence>
<evidence type="ECO:0000256" key="1">
    <source>
        <dbReference type="SAM" id="Phobius"/>
    </source>
</evidence>
<evidence type="ECO:0000313" key="5">
    <source>
        <dbReference type="Proteomes" id="UP000539710"/>
    </source>
</evidence>
<protein>
    <submittedName>
        <fullName evidence="3">Uncharacterized protein</fullName>
    </submittedName>
</protein>
<keyword evidence="1" id="KW-1133">Transmembrane helix</keyword>
<feature type="transmembrane region" description="Helical" evidence="1">
    <location>
        <begin position="12"/>
        <end position="33"/>
    </location>
</feature>
<accession>A0A7D7LMV0</accession>
<reference evidence="2" key="3">
    <citation type="submission" date="2020-07" db="EMBL/GenBank/DDBJ databases">
        <authorList>
            <person name="Yang C."/>
        </authorList>
    </citation>
    <scope>NUCLEOTIDE SEQUENCE</scope>
    <source>
        <strain evidence="2">Cx-624</strain>
    </source>
</reference>
<dbReference type="Proteomes" id="UP000515349">
    <property type="component" value="Chromosome"/>
</dbReference>
<dbReference type="Pfam" id="PF25589">
    <property type="entry name" value="DUF7935"/>
    <property type="match status" value="1"/>
</dbReference>
<keyword evidence="1" id="KW-0812">Transmembrane</keyword>
<keyword evidence="1" id="KW-0472">Membrane</keyword>
<dbReference type="InterPro" id="IPR057695">
    <property type="entry name" value="DUF7935"/>
</dbReference>
<sequence length="175" mass="20612">MFNFSSYINSPYFPYLFAVVLAIPFLVLLRQFVFEYIKMKNQELKMLSVKGNAQNKSQAYERMVLFLERLKPANLVTKFDSDLAKHEYLYLLEKSINEEFEYNASQQIYITSNSWRDTVESKNAMLKMLHDTYESLGENADLSDFKTIFLMNYMNGPDFISENIDALRREVLLVT</sequence>
<dbReference type="AlphaFoldDB" id="A0A7D7LMV0"/>
<reference evidence="5" key="2">
    <citation type="submission" date="2020-07" db="EMBL/GenBank/DDBJ databases">
        <title>Flavobacterium sp. xlx-214.</title>
        <authorList>
            <person name="Yang C."/>
        </authorList>
    </citation>
    <scope>NUCLEOTIDE SEQUENCE [LARGE SCALE GENOMIC DNA]</scope>
    <source>
        <strain evidence="5">CX-624</strain>
    </source>
</reference>
<organism evidence="3 4">
    <name type="scientific">Marnyiella aurantia</name>
    <dbReference type="NCBI Taxonomy" id="2758037"/>
    <lineage>
        <taxon>Bacteria</taxon>
        <taxon>Pseudomonadati</taxon>
        <taxon>Bacteroidota</taxon>
        <taxon>Flavobacteriia</taxon>
        <taxon>Flavobacteriales</taxon>
        <taxon>Weeksellaceae</taxon>
        <taxon>Marnyiella</taxon>
    </lineage>
</organism>
<gene>
    <name evidence="3" type="ORF">H1R16_01740</name>
    <name evidence="2" type="ORF">H2507_01530</name>
</gene>
<dbReference type="KEGG" id="cbau:H1R16_01740"/>
<keyword evidence="5" id="KW-1185">Reference proteome</keyword>
<dbReference type="EMBL" id="CP059472">
    <property type="protein sequence ID" value="QMS98759.1"/>
    <property type="molecule type" value="Genomic_DNA"/>
</dbReference>
<dbReference type="RefSeq" id="WP_181885955.1">
    <property type="nucleotide sequence ID" value="NZ_CP059472.1"/>
</dbReference>
<dbReference type="EMBL" id="JACEUX010000001">
    <property type="protein sequence ID" value="MBA5245840.1"/>
    <property type="molecule type" value="Genomic_DNA"/>
</dbReference>